<protein>
    <submittedName>
        <fullName evidence="1">Uncharacterized protein</fullName>
    </submittedName>
</protein>
<dbReference type="EMBL" id="JAOB01000029">
    <property type="protein sequence ID" value="EUA56796.1"/>
    <property type="molecule type" value="Genomic_DNA"/>
</dbReference>
<evidence type="ECO:0000313" key="1">
    <source>
        <dbReference type="EMBL" id="EUA56796.1"/>
    </source>
</evidence>
<organism evidence="1">
    <name type="scientific">Mycobacterium xenopi 4042</name>
    <dbReference type="NCBI Taxonomy" id="1299334"/>
    <lineage>
        <taxon>Bacteria</taxon>
        <taxon>Bacillati</taxon>
        <taxon>Actinomycetota</taxon>
        <taxon>Actinomycetes</taxon>
        <taxon>Mycobacteriales</taxon>
        <taxon>Mycobacteriaceae</taxon>
        <taxon>Mycobacterium</taxon>
    </lineage>
</organism>
<reference evidence="1" key="1">
    <citation type="submission" date="2014-01" db="EMBL/GenBank/DDBJ databases">
        <authorList>
            <person name="Brown-Elliot B."/>
            <person name="Wallace R."/>
            <person name="Lenaerts A."/>
            <person name="Ordway D."/>
            <person name="DeGroote M.A."/>
            <person name="Parker T."/>
            <person name="Sizemore C."/>
            <person name="Tallon L.J."/>
            <person name="Sadzewicz L.K."/>
            <person name="Sengamalay N."/>
            <person name="Fraser C.M."/>
            <person name="Hine E."/>
            <person name="Shefchek K.A."/>
            <person name="Das S.P."/>
            <person name="Tettelin H."/>
        </authorList>
    </citation>
    <scope>NUCLEOTIDE SEQUENCE [LARGE SCALE GENOMIC DNA]</scope>
    <source>
        <strain evidence="1">4042</strain>
    </source>
</reference>
<sequence>MDPSSRRWCRGVVIGSAPSTASSAPPARAQVLRMRSAVVGAVLPELIRPPNRD</sequence>
<name>X8CLW3_MYCXE</name>
<comment type="caution">
    <text evidence="1">The sequence shown here is derived from an EMBL/GenBank/DDBJ whole genome shotgun (WGS) entry which is preliminary data.</text>
</comment>
<proteinExistence type="predicted"/>
<gene>
    <name evidence="1" type="ORF">I553_8850</name>
</gene>
<dbReference type="AlphaFoldDB" id="X8CLW3"/>
<accession>X8CLW3</accession>